<dbReference type="GO" id="GO:0005634">
    <property type="term" value="C:nucleus"/>
    <property type="evidence" value="ECO:0007669"/>
    <property type="project" value="TreeGrafter"/>
</dbReference>
<dbReference type="PROSITE" id="PS50305">
    <property type="entry name" value="SIRTUIN"/>
    <property type="match status" value="1"/>
</dbReference>
<comment type="similarity">
    <text evidence="3">Belongs to the sirtuin family. Class III subfamily.</text>
</comment>
<feature type="domain" description="Deacetylase sirtuin-type" evidence="5">
    <location>
        <begin position="1"/>
        <end position="281"/>
    </location>
</feature>
<evidence type="ECO:0000313" key="6">
    <source>
        <dbReference type="EMBL" id="KAK9890185.1"/>
    </source>
</evidence>
<dbReference type="AlphaFoldDB" id="A0AAW1V6A9"/>
<comment type="function">
    <text evidence="3">NAD-dependent lysine demalonylase, desuccinylase and deglutarylase that specifically removes malonyl, succinyl and glutaryl groups on target proteins. Has weak NAD-dependent protein deacetylase activity; however this activity may not be physiologically relevant in vivo.</text>
</comment>
<proteinExistence type="inferred from homology"/>
<comment type="catalytic activity">
    <reaction evidence="3">
        <text>N(6)-glutaryl-L-lysyl-[protein] + NAD(+) + H2O = 2''-O-glutaryl-ADP-D-ribose + nicotinamide + L-lysyl-[protein]</text>
        <dbReference type="Rhea" id="RHEA:47664"/>
        <dbReference type="Rhea" id="RHEA-COMP:9752"/>
        <dbReference type="Rhea" id="RHEA-COMP:11875"/>
        <dbReference type="ChEBI" id="CHEBI:15377"/>
        <dbReference type="ChEBI" id="CHEBI:17154"/>
        <dbReference type="ChEBI" id="CHEBI:29969"/>
        <dbReference type="ChEBI" id="CHEBI:57540"/>
        <dbReference type="ChEBI" id="CHEBI:87828"/>
        <dbReference type="ChEBI" id="CHEBI:87829"/>
    </reaction>
</comment>
<feature type="binding site" evidence="3 4">
    <location>
        <position position="141"/>
    </location>
    <ligand>
        <name>Zn(2+)</name>
        <dbReference type="ChEBI" id="CHEBI:29105"/>
    </ligand>
</feature>
<feature type="binding site" evidence="3">
    <location>
        <position position="77"/>
    </location>
    <ligand>
        <name>substrate</name>
    </ligand>
</feature>
<comment type="catalytic activity">
    <reaction evidence="3">
        <text>N(6)-succinyl-L-lysyl-[protein] + NAD(+) + H2O = 2''-O-succinyl-ADP-D-ribose + nicotinamide + L-lysyl-[protein]</text>
        <dbReference type="Rhea" id="RHEA:47668"/>
        <dbReference type="Rhea" id="RHEA-COMP:9752"/>
        <dbReference type="Rhea" id="RHEA-COMP:11877"/>
        <dbReference type="ChEBI" id="CHEBI:15377"/>
        <dbReference type="ChEBI" id="CHEBI:17154"/>
        <dbReference type="ChEBI" id="CHEBI:29969"/>
        <dbReference type="ChEBI" id="CHEBI:57540"/>
        <dbReference type="ChEBI" id="CHEBI:87830"/>
        <dbReference type="ChEBI" id="CHEBI:87832"/>
    </reaction>
</comment>
<dbReference type="GO" id="GO:0017136">
    <property type="term" value="F:histone deacetylase activity, NAD-dependent"/>
    <property type="evidence" value="ECO:0007669"/>
    <property type="project" value="TreeGrafter"/>
</dbReference>
<dbReference type="CDD" id="cd01412">
    <property type="entry name" value="SIRT5_Af1_CobB"/>
    <property type="match status" value="1"/>
</dbReference>
<dbReference type="InterPro" id="IPR003000">
    <property type="entry name" value="Sirtuin"/>
</dbReference>
<dbReference type="HAMAP" id="MF_01121">
    <property type="entry name" value="Sirtuin_ClassIII"/>
    <property type="match status" value="1"/>
</dbReference>
<keyword evidence="2 3" id="KW-0520">NAD</keyword>
<dbReference type="NCBIfam" id="NF001753">
    <property type="entry name" value="PRK00481.1-3"/>
    <property type="match status" value="1"/>
</dbReference>
<evidence type="ECO:0000313" key="7">
    <source>
        <dbReference type="Proteomes" id="UP001431783"/>
    </source>
</evidence>
<dbReference type="EC" id="2.3.1.-" evidence="3"/>
<comment type="domain">
    <text evidence="3">In contrast to class I sirtuins, class III sirtuins have only weak deacetylase activity. Difference in substrate specificity is probably due to a larger hydrophobic pocket with 2 residues (Tyr-77 and Arg-80) that bind to malonylated and succinylated substrates and define the specificity.</text>
</comment>
<dbReference type="PANTHER" id="PTHR11085">
    <property type="entry name" value="NAD-DEPENDENT PROTEIN DEACYLASE SIRTUIN-5, MITOCHONDRIAL-RELATED"/>
    <property type="match status" value="1"/>
</dbReference>
<gene>
    <name evidence="6" type="ORF">WA026_008986</name>
</gene>
<dbReference type="GO" id="GO:0070403">
    <property type="term" value="F:NAD+ binding"/>
    <property type="evidence" value="ECO:0007669"/>
    <property type="project" value="UniProtKB-UniRule"/>
</dbReference>
<dbReference type="GO" id="GO:0036054">
    <property type="term" value="F:protein-malonyllysine demalonylase activity"/>
    <property type="evidence" value="ECO:0007669"/>
    <property type="project" value="UniProtKB-UniRule"/>
</dbReference>
<dbReference type="InterPro" id="IPR050134">
    <property type="entry name" value="NAD-dep_sirtuin_deacylases"/>
</dbReference>
<evidence type="ECO:0000256" key="2">
    <source>
        <dbReference type="ARBA" id="ARBA00023027"/>
    </source>
</evidence>
<name>A0AAW1V6A9_9CUCU</name>
<comment type="catalytic activity">
    <reaction evidence="3">
        <text>N(6)-malonyl-L-lysyl-[protein] + NAD(+) + H2O = 2''-O-malonyl-ADP-D-ribose + nicotinamide + L-lysyl-[protein]</text>
        <dbReference type="Rhea" id="RHEA:47672"/>
        <dbReference type="Rhea" id="RHEA-COMP:9752"/>
        <dbReference type="Rhea" id="RHEA-COMP:11878"/>
        <dbReference type="ChEBI" id="CHEBI:15377"/>
        <dbReference type="ChEBI" id="CHEBI:17154"/>
        <dbReference type="ChEBI" id="CHEBI:29969"/>
        <dbReference type="ChEBI" id="CHEBI:57540"/>
        <dbReference type="ChEBI" id="CHEBI:87831"/>
        <dbReference type="ChEBI" id="CHEBI:87833"/>
    </reaction>
</comment>
<feature type="binding site" evidence="3">
    <location>
        <begin position="249"/>
        <end position="251"/>
    </location>
    <ligand>
        <name>NAD(+)</name>
        <dbReference type="ChEBI" id="CHEBI:57540"/>
    </ligand>
</feature>
<accession>A0AAW1V6A9</accession>
<dbReference type="GO" id="GO:0005739">
    <property type="term" value="C:mitochondrion"/>
    <property type="evidence" value="ECO:0007669"/>
    <property type="project" value="UniProtKB-SubCell"/>
</dbReference>
<keyword evidence="3 4" id="KW-0862">Zinc</keyword>
<evidence type="ECO:0000256" key="4">
    <source>
        <dbReference type="PROSITE-ProRule" id="PRU00236"/>
    </source>
</evidence>
<comment type="caution">
    <text evidence="3">Lacks conserved residue(s) required for the propagation of feature annotation.</text>
</comment>
<dbReference type="Gene3D" id="3.30.1600.10">
    <property type="entry name" value="SIR2/SIRT2 'Small Domain"/>
    <property type="match status" value="1"/>
</dbReference>
<dbReference type="Proteomes" id="UP001431783">
    <property type="component" value="Unassembled WGS sequence"/>
</dbReference>
<dbReference type="Pfam" id="PF02146">
    <property type="entry name" value="SIR2"/>
    <property type="match status" value="1"/>
</dbReference>
<feature type="binding site" evidence="3 4">
    <location>
        <position position="186"/>
    </location>
    <ligand>
        <name>Zn(2+)</name>
        <dbReference type="ChEBI" id="CHEBI:29105"/>
    </ligand>
</feature>
<dbReference type="SUPFAM" id="SSF52467">
    <property type="entry name" value="DHS-like NAD/FAD-binding domain"/>
    <property type="match status" value="1"/>
</dbReference>
<dbReference type="Gene3D" id="3.40.50.1220">
    <property type="entry name" value="TPP-binding domain"/>
    <property type="match status" value="1"/>
</dbReference>
<evidence type="ECO:0000256" key="1">
    <source>
        <dbReference type="ARBA" id="ARBA00022679"/>
    </source>
</evidence>
<feature type="active site" description="Proton acceptor" evidence="3 4">
    <location>
        <position position="133"/>
    </location>
</feature>
<feature type="binding site" evidence="3">
    <location>
        <begin position="223"/>
        <end position="225"/>
    </location>
    <ligand>
        <name>NAD(+)</name>
        <dbReference type="ChEBI" id="CHEBI:57540"/>
    </ligand>
</feature>
<evidence type="ECO:0000256" key="3">
    <source>
        <dbReference type="HAMAP-Rule" id="MF_03160"/>
    </source>
</evidence>
<dbReference type="InterPro" id="IPR026590">
    <property type="entry name" value="Ssirtuin_cat_dom"/>
</dbReference>
<keyword evidence="1 3" id="KW-0808">Transferase</keyword>
<keyword evidence="3" id="KW-0496">Mitochondrion</keyword>
<feature type="binding site" evidence="3">
    <location>
        <begin position="115"/>
        <end position="118"/>
    </location>
    <ligand>
        <name>NAD(+)</name>
        <dbReference type="ChEBI" id="CHEBI:57540"/>
    </ligand>
</feature>
<dbReference type="InterPro" id="IPR026591">
    <property type="entry name" value="Sirtuin_cat_small_dom_sf"/>
</dbReference>
<dbReference type="InterPro" id="IPR027546">
    <property type="entry name" value="Sirtuin_class_III"/>
</dbReference>
<feature type="binding site" evidence="3">
    <location>
        <position position="267"/>
    </location>
    <ligand>
        <name>NAD(+)</name>
        <dbReference type="ChEBI" id="CHEBI:57540"/>
    </ligand>
</feature>
<dbReference type="InterPro" id="IPR029035">
    <property type="entry name" value="DHS-like_NAD/FAD-binding_dom"/>
</dbReference>
<dbReference type="GO" id="GO:0008270">
    <property type="term" value="F:zinc ion binding"/>
    <property type="evidence" value="ECO:0007669"/>
    <property type="project" value="UniProtKB-UniRule"/>
</dbReference>
<evidence type="ECO:0000259" key="5">
    <source>
        <dbReference type="PROSITE" id="PS50305"/>
    </source>
</evidence>
<dbReference type="PANTHER" id="PTHR11085:SF10">
    <property type="entry name" value="NAD-DEPENDENT PROTEIN DEACYLASE SIRTUIN-5, MITOCHONDRIAL-RELATED"/>
    <property type="match status" value="1"/>
</dbReference>
<dbReference type="GO" id="GO:0036055">
    <property type="term" value="F:protein-succinyllysine desuccinylase activity"/>
    <property type="evidence" value="ECO:0007669"/>
    <property type="project" value="UniProtKB-UniRule"/>
</dbReference>
<comment type="subcellular location">
    <subcellularLocation>
        <location evidence="3">Mitochondrion</location>
    </subcellularLocation>
</comment>
<reference evidence="6 7" key="1">
    <citation type="submission" date="2023-03" db="EMBL/GenBank/DDBJ databases">
        <title>Genome insight into feeding habits of ladybird beetles.</title>
        <authorList>
            <person name="Li H.-S."/>
            <person name="Huang Y.-H."/>
            <person name="Pang H."/>
        </authorList>
    </citation>
    <scope>NUCLEOTIDE SEQUENCE [LARGE SCALE GENOMIC DNA]</scope>
    <source>
        <strain evidence="6">SYSU_2023b</strain>
        <tissue evidence="6">Whole body</tissue>
    </source>
</reference>
<feature type="binding site" evidence="3">
    <location>
        <position position="80"/>
    </location>
    <ligand>
        <name>substrate</name>
    </ligand>
</feature>
<keyword evidence="7" id="KW-1185">Reference proteome</keyword>
<keyword evidence="3 4" id="KW-0479">Metal-binding</keyword>
<sequence length="281" mass="31197">MSNTTKTLVRCCSDYTKFRDILEKSKNILVLTGAGISAESGIPIFRGTGGWWRSYKAENLASPIAFEANPSLVWEFYSYRREVAFNANPNKAHLALAQYEKKCLTENRKLSIITQNVDGLHLRAGSQSVIELHGALRKVKCTKCKYVYENSDHPICEALRGRGNPDSIQQNLTCISVNELPKCTKCESLLRPDIVWFGEQINSKHLEDSRKLVEECDLCLVVGTSSVVYPAALFAPTAAARGAHVAEFNLSEDPFKEDFTFHFSGPCATTLPKALGIDVTE</sequence>
<organism evidence="6 7">
    <name type="scientific">Henosepilachna vigintioctopunctata</name>
    <dbReference type="NCBI Taxonomy" id="420089"/>
    <lineage>
        <taxon>Eukaryota</taxon>
        <taxon>Metazoa</taxon>
        <taxon>Ecdysozoa</taxon>
        <taxon>Arthropoda</taxon>
        <taxon>Hexapoda</taxon>
        <taxon>Insecta</taxon>
        <taxon>Pterygota</taxon>
        <taxon>Neoptera</taxon>
        <taxon>Endopterygota</taxon>
        <taxon>Coleoptera</taxon>
        <taxon>Polyphaga</taxon>
        <taxon>Cucujiformia</taxon>
        <taxon>Coccinelloidea</taxon>
        <taxon>Coccinellidae</taxon>
        <taxon>Epilachninae</taxon>
        <taxon>Epilachnini</taxon>
        <taxon>Henosepilachna</taxon>
    </lineage>
</organism>
<comment type="cofactor">
    <cofactor evidence="3">
        <name>Zn(2+)</name>
        <dbReference type="ChEBI" id="CHEBI:29105"/>
    </cofactor>
    <text evidence="3">Binds 1 zinc ion per subunit.</text>
</comment>
<comment type="caution">
    <text evidence="6">The sequence shown here is derived from an EMBL/GenBank/DDBJ whole genome shotgun (WGS) entry which is preliminary data.</text>
</comment>
<protein>
    <recommendedName>
        <fullName evidence="3">NAD-dependent protein deacylase</fullName>
        <ecNumber evidence="3">2.3.1.-</ecNumber>
    </recommendedName>
    <alternativeName>
        <fullName evidence="3">Regulatory protein SIR2 homolog 5</fullName>
    </alternativeName>
</protein>
<feature type="binding site" evidence="4">
    <location>
        <position position="144"/>
    </location>
    <ligand>
        <name>Zn(2+)</name>
        <dbReference type="ChEBI" id="CHEBI:29105"/>
    </ligand>
</feature>
<dbReference type="EMBL" id="JARQZJ010000124">
    <property type="protein sequence ID" value="KAK9890185.1"/>
    <property type="molecule type" value="Genomic_DNA"/>
</dbReference>
<feature type="binding site" evidence="4">
    <location>
        <position position="183"/>
    </location>
    <ligand>
        <name>Zn(2+)</name>
        <dbReference type="ChEBI" id="CHEBI:29105"/>
    </ligand>
</feature>